<comment type="caution">
    <text evidence="1">The sequence shown here is derived from an EMBL/GenBank/DDBJ whole genome shotgun (WGS) entry which is preliminary data.</text>
</comment>
<dbReference type="Proteomes" id="UP000078407">
    <property type="component" value="Unassembled WGS sequence"/>
</dbReference>
<dbReference type="SUPFAM" id="SSF56731">
    <property type="entry name" value="DNA primase core"/>
    <property type="match status" value="1"/>
</dbReference>
<protein>
    <submittedName>
        <fullName evidence="1">Phage-associated DNA primase/helicase</fullName>
    </submittedName>
</protein>
<dbReference type="EMBL" id="LXEQ01000045">
    <property type="protein sequence ID" value="OAT26566.1"/>
    <property type="molecule type" value="Genomic_DNA"/>
</dbReference>
<dbReference type="Gene3D" id="3.40.1360.10">
    <property type="match status" value="1"/>
</dbReference>
<gene>
    <name evidence="1" type="ORF">M976_02727</name>
</gene>
<reference evidence="1 2" key="1">
    <citation type="submission" date="2016-04" db="EMBL/GenBank/DDBJ databases">
        <title>ATOL: Assembling a taxonomically balanced genome-scale reconstruction of the evolutionary history of the Enterobacteriaceae.</title>
        <authorList>
            <person name="Plunkett G.III."/>
            <person name="Neeno-Eckwall E.C."/>
            <person name="Glasner J.D."/>
            <person name="Perna N.T."/>
        </authorList>
    </citation>
    <scope>NUCLEOTIDE SEQUENCE [LARGE SCALE GENOMIC DNA]</scope>
    <source>
        <strain evidence="1 2">ATCC 51602</strain>
    </source>
</reference>
<proteinExistence type="predicted"/>
<keyword evidence="2" id="KW-1185">Reference proteome</keyword>
<organism evidence="1 2">
    <name type="scientific">Buttiauxella ferragutiae ATCC 51602</name>
    <dbReference type="NCBI Taxonomy" id="1354252"/>
    <lineage>
        <taxon>Bacteria</taxon>
        <taxon>Pseudomonadati</taxon>
        <taxon>Pseudomonadota</taxon>
        <taxon>Gammaproteobacteria</taxon>
        <taxon>Enterobacterales</taxon>
        <taxon>Enterobacteriaceae</taxon>
        <taxon>Buttiauxella</taxon>
    </lineage>
</organism>
<evidence type="ECO:0000313" key="1">
    <source>
        <dbReference type="EMBL" id="OAT26566.1"/>
    </source>
</evidence>
<evidence type="ECO:0000313" key="2">
    <source>
        <dbReference type="Proteomes" id="UP000078407"/>
    </source>
</evidence>
<name>A0ABX2W7C5_9ENTR</name>
<accession>A0ABX2W7C5</accession>
<sequence>MLQVKRIGIARPNGNKLIMAEADCEPCLFGWQALDAKVRSVVICEGEIDYMTYTQLGIKSLSVPFGGGKPFYDVLVKECYLAEGQAEKAFEAIIKN</sequence>